<keyword evidence="3" id="KW-1185">Reference proteome</keyword>
<dbReference type="EMBL" id="JAPCID010000023">
    <property type="protein sequence ID" value="MDA0139323.1"/>
    <property type="molecule type" value="Genomic_DNA"/>
</dbReference>
<organism evidence="2 3">
    <name type="scientific">Solirubrobacter deserti</name>
    <dbReference type="NCBI Taxonomy" id="2282478"/>
    <lineage>
        <taxon>Bacteria</taxon>
        <taxon>Bacillati</taxon>
        <taxon>Actinomycetota</taxon>
        <taxon>Thermoleophilia</taxon>
        <taxon>Solirubrobacterales</taxon>
        <taxon>Solirubrobacteraceae</taxon>
        <taxon>Solirubrobacter</taxon>
    </lineage>
</organism>
<dbReference type="RefSeq" id="WP_202956561.1">
    <property type="nucleotide sequence ID" value="NZ_JAPCID010000023.1"/>
</dbReference>
<gene>
    <name evidence="2" type="ORF">OJ962_17605</name>
</gene>
<evidence type="ECO:0000313" key="3">
    <source>
        <dbReference type="Proteomes" id="UP001147700"/>
    </source>
</evidence>
<reference evidence="2" key="1">
    <citation type="submission" date="2022-10" db="EMBL/GenBank/DDBJ databases">
        <title>The WGS of Solirubrobacter sp. CPCC 204708.</title>
        <authorList>
            <person name="Jiang Z."/>
        </authorList>
    </citation>
    <scope>NUCLEOTIDE SEQUENCE</scope>
    <source>
        <strain evidence="2">CPCC 204708</strain>
    </source>
</reference>
<dbReference type="Pfam" id="PF14080">
    <property type="entry name" value="DUF4261"/>
    <property type="match status" value="1"/>
</dbReference>
<dbReference type="InterPro" id="IPR025357">
    <property type="entry name" value="DUF4261"/>
</dbReference>
<name>A0ABT4RLA2_9ACTN</name>
<proteinExistence type="predicted"/>
<evidence type="ECO:0000313" key="2">
    <source>
        <dbReference type="EMBL" id="MDA0139323.1"/>
    </source>
</evidence>
<dbReference type="Proteomes" id="UP001147700">
    <property type="component" value="Unassembled WGS sequence"/>
</dbReference>
<sequence length="242" mass="26764">MTHVTQMAELWFDHEPQLDLDALAAAVPGAERMGDALVHPRFAFTLDDGSKGALVTTFLTPDGERTDENAATTEQTWDWEDADAVLARCTHSLLVAELFGSVRPYRERIETYVPTLCAAIEQLQPAAVWLPNSERVANPAAILHDRELIACLNVRLYGIEDTDHKLMDTLGLHALGLPDLQCAYEHDDPADIAQLLFDVAGYLLDHGDVIEDGDDLAERGWVCHDAVSVTEPERRALTLTRP</sequence>
<evidence type="ECO:0000259" key="1">
    <source>
        <dbReference type="Pfam" id="PF14080"/>
    </source>
</evidence>
<accession>A0ABT4RLA2</accession>
<feature type="domain" description="DUF4261" evidence="1">
    <location>
        <begin position="168"/>
        <end position="236"/>
    </location>
</feature>
<protein>
    <submittedName>
        <fullName evidence="2">DUF4261 domain-containing protein</fullName>
    </submittedName>
</protein>
<comment type="caution">
    <text evidence="2">The sequence shown here is derived from an EMBL/GenBank/DDBJ whole genome shotgun (WGS) entry which is preliminary data.</text>
</comment>